<sequence length="68" mass="7822">MYQLHTEWKVETGTALELVKPKNQLDTDITFAHLIVIQLANQGYDMGKLLLLLSSKHDQRFEPSPSIR</sequence>
<dbReference type="AlphaFoldDB" id="A0AA86VBI4"/>
<name>A0AA86VBI4_9FABA</name>
<reference evidence="1" key="1">
    <citation type="submission" date="2023-10" db="EMBL/GenBank/DDBJ databases">
        <authorList>
            <person name="Domelevo Entfellner J.-B."/>
        </authorList>
    </citation>
    <scope>NUCLEOTIDE SEQUENCE</scope>
</reference>
<organism evidence="1 2">
    <name type="scientific">Sphenostylis stenocarpa</name>
    <dbReference type="NCBI Taxonomy" id="92480"/>
    <lineage>
        <taxon>Eukaryota</taxon>
        <taxon>Viridiplantae</taxon>
        <taxon>Streptophyta</taxon>
        <taxon>Embryophyta</taxon>
        <taxon>Tracheophyta</taxon>
        <taxon>Spermatophyta</taxon>
        <taxon>Magnoliopsida</taxon>
        <taxon>eudicotyledons</taxon>
        <taxon>Gunneridae</taxon>
        <taxon>Pentapetalae</taxon>
        <taxon>rosids</taxon>
        <taxon>fabids</taxon>
        <taxon>Fabales</taxon>
        <taxon>Fabaceae</taxon>
        <taxon>Papilionoideae</taxon>
        <taxon>50 kb inversion clade</taxon>
        <taxon>NPAAA clade</taxon>
        <taxon>indigoferoid/millettioid clade</taxon>
        <taxon>Phaseoleae</taxon>
        <taxon>Sphenostylis</taxon>
    </lineage>
</organism>
<evidence type="ECO:0000313" key="2">
    <source>
        <dbReference type="Proteomes" id="UP001189624"/>
    </source>
</evidence>
<keyword evidence="2" id="KW-1185">Reference proteome</keyword>
<dbReference type="Proteomes" id="UP001189624">
    <property type="component" value="Chromosome 3"/>
</dbReference>
<proteinExistence type="predicted"/>
<dbReference type="Gramene" id="rna-AYBTSS11_LOCUS7762">
    <property type="protein sequence ID" value="CAJ1936977.1"/>
    <property type="gene ID" value="gene-AYBTSS11_LOCUS7762"/>
</dbReference>
<gene>
    <name evidence="1" type="ORF">AYBTSS11_LOCUS7762</name>
</gene>
<protein>
    <submittedName>
        <fullName evidence="1">Uncharacterized protein</fullName>
    </submittedName>
</protein>
<dbReference type="EMBL" id="OY731400">
    <property type="protein sequence ID" value="CAJ1936977.1"/>
    <property type="molecule type" value="Genomic_DNA"/>
</dbReference>
<accession>A0AA86VBI4</accession>
<evidence type="ECO:0000313" key="1">
    <source>
        <dbReference type="EMBL" id="CAJ1936977.1"/>
    </source>
</evidence>